<comment type="function">
    <text evidence="11">Dimethylates a single guanine residue at position 26 of most tRNAs using S-adenosyl-L-methionine as donor of the methyl groups.</text>
</comment>
<evidence type="ECO:0000256" key="4">
    <source>
        <dbReference type="ARBA" id="ARBA00022691"/>
    </source>
</evidence>
<gene>
    <name evidence="14" type="ORF">COCNU_06G015830</name>
</gene>
<keyword evidence="5 12" id="KW-0819">tRNA processing</keyword>
<dbReference type="OrthoDB" id="1928087at2759"/>
<dbReference type="CDD" id="cd02440">
    <property type="entry name" value="AdoMet_MTases"/>
    <property type="match status" value="1"/>
</dbReference>
<dbReference type="SUPFAM" id="SSF53335">
    <property type="entry name" value="S-adenosyl-L-methionine-dependent methyltransferases"/>
    <property type="match status" value="1"/>
</dbReference>
<evidence type="ECO:0000256" key="9">
    <source>
        <dbReference type="ARBA" id="ARBA00039099"/>
    </source>
</evidence>
<evidence type="ECO:0000256" key="6">
    <source>
        <dbReference type="ARBA" id="ARBA00022723"/>
    </source>
</evidence>
<name>A0A8K0N3Q8_COCNU</name>
<evidence type="ECO:0000256" key="8">
    <source>
        <dbReference type="ARBA" id="ARBA00022884"/>
    </source>
</evidence>
<evidence type="ECO:0000256" key="13">
    <source>
        <dbReference type="SAM" id="MobiDB-lite"/>
    </source>
</evidence>
<evidence type="ECO:0000256" key="7">
    <source>
        <dbReference type="ARBA" id="ARBA00022833"/>
    </source>
</evidence>
<evidence type="ECO:0000313" key="14">
    <source>
        <dbReference type="EMBL" id="KAG1347754.1"/>
    </source>
</evidence>
<evidence type="ECO:0000256" key="5">
    <source>
        <dbReference type="ARBA" id="ARBA00022694"/>
    </source>
</evidence>
<dbReference type="Gene3D" id="3.30.56.70">
    <property type="entry name" value="N2,N2-dimethylguanosine tRNA methyltransferase, C-terminal domain"/>
    <property type="match status" value="1"/>
</dbReference>
<proteinExistence type="inferred from homology"/>
<dbReference type="EC" id="2.1.1.216" evidence="9"/>
<feature type="region of interest" description="Disordered" evidence="13">
    <location>
        <begin position="60"/>
        <end position="92"/>
    </location>
</feature>
<dbReference type="Proteomes" id="UP000797356">
    <property type="component" value="Chromosome 6"/>
</dbReference>
<dbReference type="PANTHER" id="PTHR10631">
    <property type="entry name" value="N 2 ,N 2 -DIMETHYLGUANOSINE TRNA METHYLTRANSFERASE"/>
    <property type="match status" value="1"/>
</dbReference>
<dbReference type="EMBL" id="CM017877">
    <property type="protein sequence ID" value="KAG1347754.1"/>
    <property type="molecule type" value="Genomic_DNA"/>
</dbReference>
<dbReference type="GO" id="GO:0160104">
    <property type="term" value="F:tRNA (guanine(26)-N2)-dimethyltransferase activity"/>
    <property type="evidence" value="ECO:0007669"/>
    <property type="project" value="UniProtKB-EC"/>
</dbReference>
<reference evidence="14" key="1">
    <citation type="journal article" date="2017" name="Gigascience">
        <title>The genome draft of coconut (Cocos nucifera).</title>
        <authorList>
            <person name="Xiao Y."/>
            <person name="Xu P."/>
            <person name="Fan H."/>
            <person name="Baudouin L."/>
            <person name="Xia W."/>
            <person name="Bocs S."/>
            <person name="Xu J."/>
            <person name="Li Q."/>
            <person name="Guo A."/>
            <person name="Zhou L."/>
            <person name="Li J."/>
            <person name="Wu Y."/>
            <person name="Ma Z."/>
            <person name="Armero A."/>
            <person name="Issali A.E."/>
            <person name="Liu N."/>
            <person name="Peng M."/>
            <person name="Yang Y."/>
        </authorList>
    </citation>
    <scope>NUCLEOTIDE SEQUENCE</scope>
    <source>
        <tissue evidence="14">Spear leaf of Hainan Tall coconut</tissue>
    </source>
</reference>
<comment type="catalytic activity">
    <reaction evidence="10">
        <text>guanosine(26) in tRNA + 2 S-adenosyl-L-methionine = N(2)-dimethylguanosine(26) in tRNA + 2 S-adenosyl-L-homocysteine + 2 H(+)</text>
        <dbReference type="Rhea" id="RHEA:43140"/>
        <dbReference type="Rhea" id="RHEA-COMP:10359"/>
        <dbReference type="Rhea" id="RHEA-COMP:10360"/>
        <dbReference type="ChEBI" id="CHEBI:15378"/>
        <dbReference type="ChEBI" id="CHEBI:57856"/>
        <dbReference type="ChEBI" id="CHEBI:59789"/>
        <dbReference type="ChEBI" id="CHEBI:74269"/>
        <dbReference type="ChEBI" id="CHEBI:74513"/>
        <dbReference type="EC" id="2.1.1.216"/>
    </reaction>
</comment>
<keyword evidence="6" id="KW-0479">Metal-binding</keyword>
<dbReference type="GO" id="GO:0005634">
    <property type="term" value="C:nucleus"/>
    <property type="evidence" value="ECO:0007669"/>
    <property type="project" value="TreeGrafter"/>
</dbReference>
<protein>
    <recommendedName>
        <fullName evidence="9">tRNA (guanine(26)-N(2))-dimethyltransferase</fullName>
        <ecNumber evidence="9">2.1.1.216</ecNumber>
    </recommendedName>
</protein>
<keyword evidence="1 12" id="KW-0820">tRNA-binding</keyword>
<dbReference type="GO" id="GO:0002940">
    <property type="term" value="P:tRNA N2-guanine methylation"/>
    <property type="evidence" value="ECO:0007669"/>
    <property type="project" value="TreeGrafter"/>
</dbReference>
<dbReference type="PROSITE" id="PS51626">
    <property type="entry name" value="SAM_MT_TRM1"/>
    <property type="match status" value="1"/>
</dbReference>
<comment type="similarity">
    <text evidence="12">Belongs to the class I-like SAM-binding methyltransferase superfamily. Trm1 family.</text>
</comment>
<dbReference type="SUPFAM" id="SSF50998">
    <property type="entry name" value="Quinoprotein alcohol dehydrogenase-like"/>
    <property type="match status" value="1"/>
</dbReference>
<accession>A0A8K0N3Q8</accession>
<dbReference type="InterPro" id="IPR042296">
    <property type="entry name" value="tRNA_met_Trm1_C"/>
</dbReference>
<organism evidence="14 15">
    <name type="scientific">Cocos nucifera</name>
    <name type="common">Coconut palm</name>
    <dbReference type="NCBI Taxonomy" id="13894"/>
    <lineage>
        <taxon>Eukaryota</taxon>
        <taxon>Viridiplantae</taxon>
        <taxon>Streptophyta</taxon>
        <taxon>Embryophyta</taxon>
        <taxon>Tracheophyta</taxon>
        <taxon>Spermatophyta</taxon>
        <taxon>Magnoliopsida</taxon>
        <taxon>Liliopsida</taxon>
        <taxon>Arecaceae</taxon>
        <taxon>Arecoideae</taxon>
        <taxon>Cocoseae</taxon>
        <taxon>Attaleinae</taxon>
        <taxon>Cocos</taxon>
    </lineage>
</organism>
<evidence type="ECO:0000256" key="3">
    <source>
        <dbReference type="ARBA" id="ARBA00022679"/>
    </source>
</evidence>
<dbReference type="InterPro" id="IPR002905">
    <property type="entry name" value="Trm1"/>
</dbReference>
<feature type="region of interest" description="Disordered" evidence="13">
    <location>
        <begin position="1080"/>
        <end position="1127"/>
    </location>
</feature>
<reference evidence="14" key="2">
    <citation type="submission" date="2019-07" db="EMBL/GenBank/DDBJ databases">
        <authorList>
            <person name="Yang Y."/>
            <person name="Bocs S."/>
            <person name="Baudouin L."/>
        </authorList>
    </citation>
    <scope>NUCLEOTIDE SEQUENCE</scope>
    <source>
        <tissue evidence="14">Spear leaf of Hainan Tall coconut</tissue>
    </source>
</reference>
<keyword evidence="2 12" id="KW-0489">Methyltransferase</keyword>
<dbReference type="InterPro" id="IPR029063">
    <property type="entry name" value="SAM-dependent_MTases_sf"/>
</dbReference>
<dbReference type="InterPro" id="IPR011047">
    <property type="entry name" value="Quinoprotein_ADH-like_sf"/>
</dbReference>
<keyword evidence="3 12" id="KW-0808">Transferase</keyword>
<dbReference type="Pfam" id="PF02005">
    <property type="entry name" value="TRM"/>
    <property type="match status" value="1"/>
</dbReference>
<sequence>MGDEGEEINGYKIIKEGEAEILFPSSNSVFYNKTQVNNRDMSIAVLRTFIAKRKEEHAAMLNRKGKSERKAPEGIPSGPTSKEASTTQDVKANGDCEMQLNQSLDEKEEPKKITSWKGLGELKEPKVLEALAASGLRSLRYACEVDGIGQVVALDNDKASVETCKKNIKFNGSVACSKVEAHLADARVYMLIHQKEFDVVDLDPYGSPSVFLDSAVQAVADGGILMCTATDMAVLCGGNGEVCYSKYGCYPVKAKYCHEMALRILLACIESHANRYKRYIVPILSVSMDFYVRVFVRIFTSASAIKETPLKLSYVYQCVGCDSFHLQTLGRTITKNNSVKSAPGFGPMVPQVCSDCGKKFNMGGPIWSAPMHDQEWVLSILANVKAMKDRYPAYDKISSVLTTISEELNDVPLFLSLHNLCATLKCTSPSAVMFRSAVINAGYRISGSHVNPLGLKTDAPMEVIWDIMRCWVKNHPVKAQPPDQSCSVILSKEPKLQANFARAVASLSKAQAKKVARFLPNPESHWGPKGKDRYPYPVGYHAVRTHGGSIYRMEIHEGPRGPLFVLFGFRNPFVQRLLRELVANVNGAAERNLLSPNSNNRASKLDHAIQIQDGHTYPDLLLYLEKQRSTRKRSTKSKNSIKSFQKEARAKRICCDTGGGTSKQLRSFCSHATINGTKYCQEEHFSLRKSKCPTIQDTPNHFTYTQKGSALSDETLEPADTEGEGNGRNIGFATSVNNCSKNEDPGNSLLQEPPVVLGDCILFWGEGEQLAEVGNSDCVVEKHVISCKENKLEVRKDSRFTCVDNPPCDAENMLLDRSVDVQLEQGDSKDRPVDVQLEQGYSEDNGGEIPVLEMSANVCVPDTCDAAKECCKGSLCSMKSEPAGTKLMLRTSTSYNLEVISRSMPYISKHSPSKWVHPMQEEVLHHVKSLPDDALLKGMVKDSLPEVGSSSGSSGPSSEKIDLDLVGQELARSMMAFLLPQAVPLLKKTYVRTRSRHRNQEAKIDRSSILSRTNSAEQKLEGDCVTANVCQGNLGAGMLLQESEENIPERKNDLHTSLNVNFQDKMTKVEHLVTGCMTDEPLTNSGSSKDIKSIIPDSFEDDQYGYDTTSKRPSPTGFDEADDAPSDETKQNIDALESLFNEVGGVREPSDCLIGNNECDGGAMVSNELEKGENLLSDSLVAFLEEEVNDEFMNGGEKKSSPGPCLIVTCTDDIMSLDPDFVRHDNSQHFISESMYKSEKEILISECMPQHISFRNDEADRFKQDPPASTPEFNNLGEKGIPETIESSEKGLKNSSQHDLVNFGVCSTIKSRDANIRKQVGWMDGQAVISGKGDTSMCMPDVELPTNILPHDSGEEGKLPHSPHSTRKCNIPLSESIICRNYDSNALEACSAPKTSGMVEDGHARSTKDNPNTSILFANEINIDEHLHITNKMENTSTSVATLSTACPVFSEIQDGILSVSFIHPRSSAYHSGRLEEFRLPNFDHIAPKVLELKRIPKHDFLIVGHNGIGGFGLWDISRRVLLAKFSAPGHMISQILPVGLFSFQNKGILTTSLDIKEHIKQTANSWVTDAVEDPFLLTSGENVAVWVLISSVSDLEARHHDLKEACTSSVGWRLALLANNMVVVGSVLDPRDISRRVLLAKFSAPGHMISQILPVGLFSFQNKGILTTSLDIKEHIKQTANSWVTDAVEDPFLLTSGENVAVWVLISSVSDLEARHHDLKEACTSSVGWRLALLANNMVVVGSVLDPRASALDASADYGIIGTSEGLLYKWELSTGKKVSTMPSFKCGSVSCIAVDAQSGVVAVAGDKCQLLVYTQQLQS</sequence>
<comment type="caution">
    <text evidence="14">The sequence shown here is derived from an EMBL/GenBank/DDBJ whole genome shotgun (WGS) entry which is preliminary data.</text>
</comment>
<keyword evidence="4 12" id="KW-0949">S-adenosyl-L-methionine</keyword>
<dbReference type="FunFam" id="3.40.50.150:FF:000114">
    <property type="entry name" value="tRNA (guanine(26)-N(2))-dimethyltransferase"/>
    <property type="match status" value="1"/>
</dbReference>
<dbReference type="FunFam" id="3.30.56.70:FF:000001">
    <property type="entry name" value="tRNA (guanine(26)-N(2))-dimethyltransferase"/>
    <property type="match status" value="1"/>
</dbReference>
<keyword evidence="7" id="KW-0862">Zinc</keyword>
<feature type="compositionally biased region" description="Polar residues" evidence="13">
    <location>
        <begin position="78"/>
        <end position="90"/>
    </location>
</feature>
<dbReference type="PANTHER" id="PTHR10631:SF3">
    <property type="entry name" value="TRNA (GUANINE(26)-N(2))-DIMETHYLTRANSFERASE"/>
    <property type="match status" value="1"/>
</dbReference>
<dbReference type="GO" id="GO:0000049">
    <property type="term" value="F:tRNA binding"/>
    <property type="evidence" value="ECO:0007669"/>
    <property type="project" value="UniProtKB-UniRule"/>
</dbReference>
<evidence type="ECO:0000313" key="15">
    <source>
        <dbReference type="Proteomes" id="UP000797356"/>
    </source>
</evidence>
<evidence type="ECO:0000256" key="11">
    <source>
        <dbReference type="ARBA" id="ARBA00053297"/>
    </source>
</evidence>
<evidence type="ECO:0000256" key="2">
    <source>
        <dbReference type="ARBA" id="ARBA00022603"/>
    </source>
</evidence>
<keyword evidence="8 12" id="KW-0694">RNA-binding</keyword>
<dbReference type="NCBIfam" id="TIGR00308">
    <property type="entry name" value="TRM1"/>
    <property type="match status" value="1"/>
</dbReference>
<feature type="compositionally biased region" description="Low complexity" evidence="13">
    <location>
        <begin position="1085"/>
        <end position="1097"/>
    </location>
</feature>
<dbReference type="GO" id="GO:0046872">
    <property type="term" value="F:metal ion binding"/>
    <property type="evidence" value="ECO:0007669"/>
    <property type="project" value="UniProtKB-KW"/>
</dbReference>
<evidence type="ECO:0000256" key="12">
    <source>
        <dbReference type="PROSITE-ProRule" id="PRU00958"/>
    </source>
</evidence>
<evidence type="ECO:0000256" key="10">
    <source>
        <dbReference type="ARBA" id="ARBA00051897"/>
    </source>
</evidence>
<keyword evidence="15" id="KW-1185">Reference proteome</keyword>
<evidence type="ECO:0000256" key="1">
    <source>
        <dbReference type="ARBA" id="ARBA00022555"/>
    </source>
</evidence>
<dbReference type="Gene3D" id="3.40.50.150">
    <property type="entry name" value="Vaccinia Virus protein VP39"/>
    <property type="match status" value="1"/>
</dbReference>